<feature type="domain" description="DUF7133" evidence="1">
    <location>
        <begin position="1"/>
        <end position="173"/>
    </location>
</feature>
<feature type="domain" description="DUF7133" evidence="1">
    <location>
        <begin position="201"/>
        <end position="310"/>
    </location>
</feature>
<dbReference type="InterPro" id="IPR011042">
    <property type="entry name" value="6-blade_b-propeller_TolB-like"/>
</dbReference>
<evidence type="ECO:0000259" key="1">
    <source>
        <dbReference type="Pfam" id="PF23500"/>
    </source>
</evidence>
<sequence length="488" mass="55343">WVAAWATYPHFTPKQPMNDKLLILEDTDNDGKADACKTFAGDIHNPTGFEFYNGGVIVASGPEILFLKDTDGDDKYDVRERIIHGIDTADTHHASNSFVFDPGGALYFQEGTFHRSQIESPWGPPVRLADAGVFRYRPVTQEIDVYVSYGFANPHGHVFDRWGQDFVTDGTGAETFWAPTFSGRVYFPQKHAKPPKPYEQRTRPCSATEILSSRHFPDEMQGNLLVLNVIGFQGILQYKFADKDSGFAATEIEPLVQSDDPNFRPADIEVAPDGSVYFTDWHNPIIGHMQHNLRDPNRDRNHGRVYRITYDGRELAKPAKIDGQPVEALLDLLKDSQDRVRYLARLELGERKGDEVVAAAKKWVAGLDQKDKEYEHHRLEGLWVHQWHNAVDADLLKQVLRSPEPRARAAATRVLTDWRDRVPDALSLMKVQATDEHPRVRLEAVRGCSFFQTPEAMEVALESVNLPQDPALEHTLNETIQTLERLQK</sequence>
<dbReference type="EMBL" id="CADCUQ010000649">
    <property type="protein sequence ID" value="CAA9420693.1"/>
    <property type="molecule type" value="Genomic_DNA"/>
</dbReference>
<dbReference type="InterPro" id="IPR011041">
    <property type="entry name" value="Quinoprot_gluc/sorb_DH_b-prop"/>
</dbReference>
<dbReference type="Pfam" id="PF13646">
    <property type="entry name" value="HEAT_2"/>
    <property type="match status" value="1"/>
</dbReference>
<name>A0A6J4PN31_9BACT</name>
<dbReference type="PANTHER" id="PTHR33546">
    <property type="entry name" value="LARGE, MULTIFUNCTIONAL SECRETED PROTEIN-RELATED"/>
    <property type="match status" value="1"/>
</dbReference>
<dbReference type="SUPFAM" id="SSF50952">
    <property type="entry name" value="Soluble quinoprotein glucose dehydrogenase"/>
    <property type="match status" value="1"/>
</dbReference>
<dbReference type="Gene3D" id="2.120.10.30">
    <property type="entry name" value="TolB, C-terminal domain"/>
    <property type="match status" value="1"/>
</dbReference>
<accession>A0A6J4PN31</accession>
<organism evidence="2">
    <name type="scientific">uncultured Phycisphaerae bacterium</name>
    <dbReference type="NCBI Taxonomy" id="904963"/>
    <lineage>
        <taxon>Bacteria</taxon>
        <taxon>Pseudomonadati</taxon>
        <taxon>Planctomycetota</taxon>
        <taxon>Phycisphaerae</taxon>
        <taxon>environmental samples</taxon>
    </lineage>
</organism>
<feature type="non-terminal residue" evidence="2">
    <location>
        <position position="1"/>
    </location>
</feature>
<dbReference type="SUPFAM" id="SSF48371">
    <property type="entry name" value="ARM repeat"/>
    <property type="match status" value="1"/>
</dbReference>
<evidence type="ECO:0000313" key="2">
    <source>
        <dbReference type="EMBL" id="CAA9420693.1"/>
    </source>
</evidence>
<dbReference type="InterPro" id="IPR055557">
    <property type="entry name" value="DUF7133"/>
</dbReference>
<dbReference type="Gene3D" id="1.25.10.10">
    <property type="entry name" value="Leucine-rich Repeat Variant"/>
    <property type="match status" value="1"/>
</dbReference>
<proteinExistence type="predicted"/>
<dbReference type="AlphaFoldDB" id="A0A6J4PN31"/>
<protein>
    <submittedName>
        <fullName evidence="2">Cytochrome c</fullName>
    </submittedName>
</protein>
<reference evidence="2" key="1">
    <citation type="submission" date="2020-02" db="EMBL/GenBank/DDBJ databases">
        <authorList>
            <person name="Meier V. D."/>
        </authorList>
    </citation>
    <scope>NUCLEOTIDE SEQUENCE</scope>
    <source>
        <strain evidence="2">AVDCRST_MAG64</strain>
    </source>
</reference>
<gene>
    <name evidence="2" type="ORF">AVDCRST_MAG64-2847</name>
</gene>
<dbReference type="InterPro" id="IPR016024">
    <property type="entry name" value="ARM-type_fold"/>
</dbReference>
<dbReference type="PANTHER" id="PTHR33546:SF1">
    <property type="entry name" value="LARGE, MULTIFUNCTIONAL SECRETED PROTEIN"/>
    <property type="match status" value="1"/>
</dbReference>
<dbReference type="Pfam" id="PF23500">
    <property type="entry name" value="DUF7133"/>
    <property type="match status" value="2"/>
</dbReference>
<dbReference type="InterPro" id="IPR011989">
    <property type="entry name" value="ARM-like"/>
</dbReference>